<keyword evidence="1" id="KW-0472">Membrane</keyword>
<feature type="transmembrane region" description="Helical" evidence="1">
    <location>
        <begin position="84"/>
        <end position="104"/>
    </location>
</feature>
<evidence type="ECO:0000256" key="1">
    <source>
        <dbReference type="SAM" id="Phobius"/>
    </source>
</evidence>
<accession>A0A5S5C4Q3</accession>
<gene>
    <name evidence="3" type="ORF">BD809_104225</name>
</gene>
<feature type="transmembrane region" description="Helical" evidence="1">
    <location>
        <begin position="52"/>
        <end position="72"/>
    </location>
</feature>
<organism evidence="3 4">
    <name type="scientific">Aquimarina intermedia</name>
    <dbReference type="NCBI Taxonomy" id="350814"/>
    <lineage>
        <taxon>Bacteria</taxon>
        <taxon>Pseudomonadati</taxon>
        <taxon>Bacteroidota</taxon>
        <taxon>Flavobacteriia</taxon>
        <taxon>Flavobacteriales</taxon>
        <taxon>Flavobacteriaceae</taxon>
        <taxon>Aquimarina</taxon>
    </lineage>
</organism>
<dbReference type="InterPro" id="IPR046216">
    <property type="entry name" value="DUF6249"/>
</dbReference>
<proteinExistence type="predicted"/>
<dbReference type="Proteomes" id="UP000324376">
    <property type="component" value="Unassembled WGS sequence"/>
</dbReference>
<dbReference type="RefSeq" id="WP_148782506.1">
    <property type="nucleotide sequence ID" value="NZ_VNHU01000004.1"/>
</dbReference>
<name>A0A5S5C4Q3_9FLAO</name>
<feature type="domain" description="DUF6249" evidence="2">
    <location>
        <begin position="9"/>
        <end position="105"/>
    </location>
</feature>
<keyword evidence="1" id="KW-0812">Transmembrane</keyword>
<keyword evidence="1" id="KW-1133">Transmembrane helix</keyword>
<evidence type="ECO:0000313" key="4">
    <source>
        <dbReference type="Proteomes" id="UP000324376"/>
    </source>
</evidence>
<dbReference type="AlphaFoldDB" id="A0A5S5C4Q3"/>
<evidence type="ECO:0000259" key="2">
    <source>
        <dbReference type="Pfam" id="PF19762"/>
    </source>
</evidence>
<sequence>MNTTTQEVIFGIAFFALITTVIFIIARYTYLIRKAMAESGLQAPKTLTKSRLMHIGGILIGLGLGLMVSSVFTLWELNEDTADLLIWGTIVLFGGFGLIGAHLLDEKFGR</sequence>
<keyword evidence="4" id="KW-1185">Reference proteome</keyword>
<evidence type="ECO:0000313" key="3">
    <source>
        <dbReference type="EMBL" id="TYP74405.1"/>
    </source>
</evidence>
<reference evidence="3 4" key="1">
    <citation type="submission" date="2019-07" db="EMBL/GenBank/DDBJ databases">
        <title>Genomic Encyclopedia of Archaeal and Bacterial Type Strains, Phase II (KMG-II): from individual species to whole genera.</title>
        <authorList>
            <person name="Goeker M."/>
        </authorList>
    </citation>
    <scope>NUCLEOTIDE SEQUENCE [LARGE SCALE GENOMIC DNA]</scope>
    <source>
        <strain evidence="3 4">DSM 17527</strain>
    </source>
</reference>
<feature type="transmembrane region" description="Helical" evidence="1">
    <location>
        <begin position="12"/>
        <end position="31"/>
    </location>
</feature>
<dbReference type="Pfam" id="PF19762">
    <property type="entry name" value="DUF6249"/>
    <property type="match status" value="1"/>
</dbReference>
<dbReference type="OrthoDB" id="1163623at2"/>
<dbReference type="EMBL" id="VNHU01000004">
    <property type="protein sequence ID" value="TYP74405.1"/>
    <property type="molecule type" value="Genomic_DNA"/>
</dbReference>
<protein>
    <recommendedName>
        <fullName evidence="2">DUF6249 domain-containing protein</fullName>
    </recommendedName>
</protein>
<comment type="caution">
    <text evidence="3">The sequence shown here is derived from an EMBL/GenBank/DDBJ whole genome shotgun (WGS) entry which is preliminary data.</text>
</comment>